<feature type="transmembrane region" description="Helical" evidence="1">
    <location>
        <begin position="45"/>
        <end position="66"/>
    </location>
</feature>
<sequence>MKNSRKLTASLAILAALLLLLIMNWMASAITSEPSFAGETSIARVLVIGLFQAIGLYLLLALRNEFKTLLVSSGTQLLLNLLLVVLAIAMLIQCIWFLLEGPATGRISVSNYYTLDVLLLSTVLVLVITLCAFGVALALSRSLSSQLLRVTGGCVAAGSLVMLVSIPISTVAFLAGLISLAIHFWRNKANIDIV</sequence>
<evidence type="ECO:0000256" key="1">
    <source>
        <dbReference type="SAM" id="Phobius"/>
    </source>
</evidence>
<dbReference type="RefSeq" id="WP_126807696.1">
    <property type="nucleotide sequence ID" value="NZ_PIPP01000003.1"/>
</dbReference>
<dbReference type="Proteomes" id="UP000286934">
    <property type="component" value="Unassembled WGS sequence"/>
</dbReference>
<feature type="transmembrane region" description="Helical" evidence="1">
    <location>
        <begin position="119"/>
        <end position="139"/>
    </location>
</feature>
<keyword evidence="1" id="KW-0472">Membrane</keyword>
<evidence type="ECO:0000313" key="2">
    <source>
        <dbReference type="EMBL" id="RUO36871.1"/>
    </source>
</evidence>
<comment type="caution">
    <text evidence="2">The sequence shown here is derived from an EMBL/GenBank/DDBJ whole genome shotgun (WGS) entry which is preliminary data.</text>
</comment>
<keyword evidence="1" id="KW-1133">Transmembrane helix</keyword>
<proteinExistence type="predicted"/>
<reference evidence="3" key="1">
    <citation type="journal article" date="2018" name="Front. Microbiol.">
        <title>Genome-Based Analysis Reveals the Taxonomy and Diversity of the Family Idiomarinaceae.</title>
        <authorList>
            <person name="Liu Y."/>
            <person name="Lai Q."/>
            <person name="Shao Z."/>
        </authorList>
    </citation>
    <scope>NUCLEOTIDE SEQUENCE [LARGE SCALE GENOMIC DNA]</scope>
    <source>
        <strain evidence="3">AIS</strain>
    </source>
</reference>
<gene>
    <name evidence="2" type="ORF">CWE13_08470</name>
</gene>
<keyword evidence="3" id="KW-1185">Reference proteome</keyword>
<keyword evidence="1" id="KW-0812">Transmembrane</keyword>
<name>A0A432WSX0_9GAMM</name>
<accession>A0A432WSX0</accession>
<feature type="transmembrane region" description="Helical" evidence="1">
    <location>
        <begin position="160"/>
        <end position="185"/>
    </location>
</feature>
<dbReference type="AlphaFoldDB" id="A0A432WSX0"/>
<protein>
    <submittedName>
        <fullName evidence="2">Uncharacterized protein</fullName>
    </submittedName>
</protein>
<evidence type="ECO:0000313" key="3">
    <source>
        <dbReference type="Proteomes" id="UP000286934"/>
    </source>
</evidence>
<dbReference type="EMBL" id="PIPP01000003">
    <property type="protein sequence ID" value="RUO36871.1"/>
    <property type="molecule type" value="Genomic_DNA"/>
</dbReference>
<feature type="transmembrane region" description="Helical" evidence="1">
    <location>
        <begin position="78"/>
        <end position="99"/>
    </location>
</feature>
<dbReference type="OrthoDB" id="9855082at2"/>
<organism evidence="2 3">
    <name type="scientific">Aliidiomarina shirensis</name>
    <dbReference type="NCBI Taxonomy" id="1048642"/>
    <lineage>
        <taxon>Bacteria</taxon>
        <taxon>Pseudomonadati</taxon>
        <taxon>Pseudomonadota</taxon>
        <taxon>Gammaproteobacteria</taxon>
        <taxon>Alteromonadales</taxon>
        <taxon>Idiomarinaceae</taxon>
        <taxon>Aliidiomarina</taxon>
    </lineage>
</organism>